<evidence type="ECO:0000313" key="2">
    <source>
        <dbReference type="EMBL" id="NYF98682.1"/>
    </source>
</evidence>
<proteinExistence type="predicted"/>
<dbReference type="Pfam" id="PF13347">
    <property type="entry name" value="MFS_2"/>
    <property type="match status" value="1"/>
</dbReference>
<feature type="transmembrane region" description="Helical" evidence="1">
    <location>
        <begin position="319"/>
        <end position="339"/>
    </location>
</feature>
<dbReference type="Gene3D" id="1.20.1250.20">
    <property type="entry name" value="MFS general substrate transporter like domains"/>
    <property type="match status" value="2"/>
</dbReference>
<feature type="transmembrane region" description="Helical" evidence="1">
    <location>
        <begin position="44"/>
        <end position="63"/>
    </location>
</feature>
<dbReference type="SUPFAM" id="SSF103473">
    <property type="entry name" value="MFS general substrate transporter"/>
    <property type="match status" value="1"/>
</dbReference>
<feature type="transmembrane region" description="Helical" evidence="1">
    <location>
        <begin position="84"/>
        <end position="102"/>
    </location>
</feature>
<accession>A0A852VNV9</accession>
<dbReference type="GO" id="GO:0015293">
    <property type="term" value="F:symporter activity"/>
    <property type="evidence" value="ECO:0007669"/>
    <property type="project" value="InterPro"/>
</dbReference>
<dbReference type="InterPro" id="IPR039672">
    <property type="entry name" value="MFS_2"/>
</dbReference>
<dbReference type="GO" id="GO:0008643">
    <property type="term" value="P:carbohydrate transport"/>
    <property type="evidence" value="ECO:0007669"/>
    <property type="project" value="InterPro"/>
</dbReference>
<name>A0A852VNV9_9MICO</name>
<feature type="transmembrane region" description="Helical" evidence="1">
    <location>
        <begin position="16"/>
        <end position="38"/>
    </location>
</feature>
<feature type="transmembrane region" description="Helical" evidence="1">
    <location>
        <begin position="405"/>
        <end position="428"/>
    </location>
</feature>
<keyword evidence="3" id="KW-1185">Reference proteome</keyword>
<gene>
    <name evidence="2" type="ORF">BJY20_002074</name>
</gene>
<feature type="transmembrane region" description="Helical" evidence="1">
    <location>
        <begin position="296"/>
        <end position="313"/>
    </location>
</feature>
<dbReference type="PANTHER" id="PTHR11328:SF24">
    <property type="entry name" value="MAJOR FACILITATOR SUPERFAMILY (MFS) PROFILE DOMAIN-CONTAINING PROTEIN"/>
    <property type="match status" value="1"/>
</dbReference>
<dbReference type="RefSeq" id="WP_185991462.1">
    <property type="nucleotide sequence ID" value="NZ_JACCAE010000001.1"/>
</dbReference>
<evidence type="ECO:0000256" key="1">
    <source>
        <dbReference type="SAM" id="Phobius"/>
    </source>
</evidence>
<dbReference type="InterPro" id="IPR036259">
    <property type="entry name" value="MFS_trans_sf"/>
</dbReference>
<keyword evidence="1" id="KW-0472">Membrane</keyword>
<dbReference type="PANTHER" id="PTHR11328">
    <property type="entry name" value="MAJOR FACILITATOR SUPERFAMILY DOMAIN-CONTAINING PROTEIN"/>
    <property type="match status" value="1"/>
</dbReference>
<feature type="transmembrane region" description="Helical" evidence="1">
    <location>
        <begin position="179"/>
        <end position="202"/>
    </location>
</feature>
<sequence length="446" mass="46462">MEASSAALPARVRRGYGLGSVVTGAFPTVPGLLLLPYLTDRLGIAAGLAGLIVLLPKAWDVLLNPIAGRISDRSTHPDGRRRPFLLRGGIALAVLFALLFAGPTSPQGLAATWVVLLFLACASAYAFFQVPYVAMPSELTRDYGERTRLMTWRVVVLSLAILVSGGLSPALRDALGPHWGYPAVGVFVGLLILGGAVGAWWATKGAAPVVHVTASGSLRDQLRIVARARDFRALLLTYSVQALATGVMLAGVDYTARWVLGSPGASTYLFVAFVAPALVVTPLWERVGMRTGKRPGFVAATVCFAVGALLVWVLRDHGIGAIAGAIALVGVGYAGAQMFPLAMLPDAAAVDADRTGENRVGVYTGVWTAVETLGLAFGPGVYALVLVVGGYVSSTGGVVDQPDSALTAIVLGFSVLPALLFVASLLLLRHYRIDEAAVLAAGKDLP</sequence>
<keyword evidence="1" id="KW-0812">Transmembrane</keyword>
<feature type="transmembrane region" description="Helical" evidence="1">
    <location>
        <begin position="149"/>
        <end position="167"/>
    </location>
</feature>
<feature type="transmembrane region" description="Helical" evidence="1">
    <location>
        <begin position="108"/>
        <end position="128"/>
    </location>
</feature>
<feature type="transmembrane region" description="Helical" evidence="1">
    <location>
        <begin position="264"/>
        <end position="284"/>
    </location>
</feature>
<feature type="transmembrane region" description="Helical" evidence="1">
    <location>
        <begin position="233"/>
        <end position="252"/>
    </location>
</feature>
<dbReference type="GO" id="GO:0005886">
    <property type="term" value="C:plasma membrane"/>
    <property type="evidence" value="ECO:0007669"/>
    <property type="project" value="TreeGrafter"/>
</dbReference>
<keyword evidence="1" id="KW-1133">Transmembrane helix</keyword>
<comment type="caution">
    <text evidence="2">The sequence shown here is derived from an EMBL/GenBank/DDBJ whole genome shotgun (WGS) entry which is preliminary data.</text>
</comment>
<feature type="transmembrane region" description="Helical" evidence="1">
    <location>
        <begin position="360"/>
        <end position="385"/>
    </location>
</feature>
<organism evidence="2 3">
    <name type="scientific">Janibacter cremeus</name>
    <dbReference type="NCBI Taxonomy" id="1285192"/>
    <lineage>
        <taxon>Bacteria</taxon>
        <taxon>Bacillati</taxon>
        <taxon>Actinomycetota</taxon>
        <taxon>Actinomycetes</taxon>
        <taxon>Micrococcales</taxon>
        <taxon>Intrasporangiaceae</taxon>
        <taxon>Janibacter</taxon>
    </lineage>
</organism>
<protein>
    <submittedName>
        <fullName evidence="2">Na+/melibiose symporter-like transporter</fullName>
    </submittedName>
</protein>
<dbReference type="EMBL" id="JACCAE010000001">
    <property type="protein sequence ID" value="NYF98682.1"/>
    <property type="molecule type" value="Genomic_DNA"/>
</dbReference>
<evidence type="ECO:0000313" key="3">
    <source>
        <dbReference type="Proteomes" id="UP000554054"/>
    </source>
</evidence>
<dbReference type="Proteomes" id="UP000554054">
    <property type="component" value="Unassembled WGS sequence"/>
</dbReference>
<dbReference type="AlphaFoldDB" id="A0A852VNV9"/>
<reference evidence="2 3" key="1">
    <citation type="submission" date="2020-07" db="EMBL/GenBank/DDBJ databases">
        <title>Sequencing the genomes of 1000 actinobacteria strains.</title>
        <authorList>
            <person name="Klenk H.-P."/>
        </authorList>
    </citation>
    <scope>NUCLEOTIDE SEQUENCE [LARGE SCALE GENOMIC DNA]</scope>
    <source>
        <strain evidence="2 3">DSM 26154</strain>
    </source>
</reference>